<dbReference type="Proteomes" id="UP000626109">
    <property type="component" value="Unassembled WGS sequence"/>
</dbReference>
<comment type="caution">
    <text evidence="2">The sequence shown here is derived from an EMBL/GenBank/DDBJ whole genome shotgun (WGS) entry which is preliminary data.</text>
</comment>
<accession>A0A813INL1</accession>
<proteinExistence type="predicted"/>
<organism evidence="2 3">
    <name type="scientific">Polarella glacialis</name>
    <name type="common">Dinoflagellate</name>
    <dbReference type="NCBI Taxonomy" id="89957"/>
    <lineage>
        <taxon>Eukaryota</taxon>
        <taxon>Sar</taxon>
        <taxon>Alveolata</taxon>
        <taxon>Dinophyceae</taxon>
        <taxon>Suessiales</taxon>
        <taxon>Suessiaceae</taxon>
        <taxon>Polarella</taxon>
    </lineage>
</organism>
<evidence type="ECO:0000313" key="3">
    <source>
        <dbReference type="Proteomes" id="UP000626109"/>
    </source>
</evidence>
<protein>
    <submittedName>
        <fullName evidence="2">Uncharacterized protein</fullName>
    </submittedName>
</protein>
<evidence type="ECO:0000313" key="2">
    <source>
        <dbReference type="EMBL" id="CAE8652626.1"/>
    </source>
</evidence>
<dbReference type="EMBL" id="CAJNNW010010984">
    <property type="protein sequence ID" value="CAE8652626.1"/>
    <property type="molecule type" value="Genomic_DNA"/>
</dbReference>
<feature type="non-terminal residue" evidence="2">
    <location>
        <position position="1"/>
    </location>
</feature>
<reference evidence="2" key="1">
    <citation type="submission" date="2021-02" db="EMBL/GenBank/DDBJ databases">
        <authorList>
            <person name="Dougan E. K."/>
            <person name="Rhodes N."/>
            <person name="Thang M."/>
            <person name="Chan C."/>
        </authorList>
    </citation>
    <scope>NUCLEOTIDE SEQUENCE</scope>
</reference>
<gene>
    <name evidence="2" type="ORF">PGLA2088_LOCUS9843</name>
</gene>
<feature type="non-terminal residue" evidence="2">
    <location>
        <position position="120"/>
    </location>
</feature>
<sequence length="120" mass="14213">ECDLYRPLRQLKQLRRLHYQLQLHDQQQPLIVRQQLQQQQKQHDDLQPLADLHQAAAQLAHVGSRKSSEELRQLSHLRRALQQQHQQQKQQQHQQQQHPQAADPSQQLLPPRRLVLLAGP</sequence>
<dbReference type="AlphaFoldDB" id="A0A813INL1"/>
<name>A0A813INL1_POLGL</name>
<evidence type="ECO:0000256" key="1">
    <source>
        <dbReference type="SAM" id="MobiDB-lite"/>
    </source>
</evidence>
<feature type="compositionally biased region" description="Low complexity" evidence="1">
    <location>
        <begin position="80"/>
        <end position="120"/>
    </location>
</feature>
<feature type="region of interest" description="Disordered" evidence="1">
    <location>
        <begin position="59"/>
        <end position="120"/>
    </location>
</feature>